<feature type="compositionally biased region" description="Basic and acidic residues" evidence="7">
    <location>
        <begin position="101"/>
        <end position="112"/>
    </location>
</feature>
<evidence type="ECO:0000256" key="1">
    <source>
        <dbReference type="ARBA" id="ARBA00004123"/>
    </source>
</evidence>
<evidence type="ECO:0000313" key="8">
    <source>
        <dbReference type="EMBL" id="KAB0401333.1"/>
    </source>
</evidence>
<name>A0A6A1Q2G8_BALPH</name>
<dbReference type="OrthoDB" id="9751667at2759"/>
<feature type="compositionally biased region" description="Polar residues" evidence="7">
    <location>
        <begin position="365"/>
        <end position="375"/>
    </location>
</feature>
<feature type="compositionally biased region" description="Acidic residues" evidence="7">
    <location>
        <begin position="380"/>
        <end position="421"/>
    </location>
</feature>
<keyword evidence="9" id="KW-1185">Reference proteome</keyword>
<dbReference type="GO" id="GO:0042393">
    <property type="term" value="F:histone binding"/>
    <property type="evidence" value="ECO:0007669"/>
    <property type="project" value="TreeGrafter"/>
</dbReference>
<dbReference type="GO" id="GO:0005634">
    <property type="term" value="C:nucleus"/>
    <property type="evidence" value="ECO:0007669"/>
    <property type="project" value="UniProtKB-SubCell"/>
</dbReference>
<comment type="function">
    <text evidence="4">Prothymosin alpha may mediate immune function by conferring resistance to certain opportunistic infections.</text>
</comment>
<feature type="region of interest" description="Disordered" evidence="7">
    <location>
        <begin position="27"/>
        <end position="117"/>
    </location>
</feature>
<dbReference type="Proteomes" id="UP000437017">
    <property type="component" value="Unassembled WGS sequence"/>
</dbReference>
<organism evidence="8 9">
    <name type="scientific">Balaenoptera physalus</name>
    <name type="common">Fin whale</name>
    <name type="synonym">Balaena physalus</name>
    <dbReference type="NCBI Taxonomy" id="9770"/>
    <lineage>
        <taxon>Eukaryota</taxon>
        <taxon>Metazoa</taxon>
        <taxon>Chordata</taxon>
        <taxon>Craniata</taxon>
        <taxon>Vertebrata</taxon>
        <taxon>Euteleostomi</taxon>
        <taxon>Mammalia</taxon>
        <taxon>Eutheria</taxon>
        <taxon>Laurasiatheria</taxon>
        <taxon>Artiodactyla</taxon>
        <taxon>Whippomorpha</taxon>
        <taxon>Cetacea</taxon>
        <taxon>Mysticeti</taxon>
        <taxon>Balaenopteridae</taxon>
        <taxon>Balaenoptera</taxon>
    </lineage>
</organism>
<sequence length="448" mass="48285">EGSRLQRPRRTFLLWGKWRPQVRVAMKATDGGRERTEQKVGTRGPHHCESLGLARARPGENPTSSHWGALGQGGDPEGAPSAAATVRSGKPRQASGQTGRCKGDAGLRREGQAEWEGAQIRVAPRPYAPARGWAAESGAWGSSRESAGLRVFSIPKSAAPRDRQRNLPMAGRKASTLCSPATLSQCALASPESRLPCRAPPSGNTGMNPICRHLVCGTESSNSRFLFNPCIGSPACPIMSDAAVDTSSEITTKVLRLWRSSAPARRIGPAACPGECLRPRREHGTFRRDHFFILRPLFAPLSCPCRDERASPWRLLNPCAPGVTSGSFPGATPPKERRLGPGSPQGLPPVLSGPSRGTSLEERVSPTQRGLSLSSKENEENGEQEADNEVDEEEEEGGEEEEEEEEGDGEEEDGDEDEEAEAATGKRAAEDDEDDDVDTKKQKTDEDD</sequence>
<feature type="region of interest" description="Disordered" evidence="7">
    <location>
        <begin position="325"/>
        <end position="448"/>
    </location>
</feature>
<evidence type="ECO:0000256" key="2">
    <source>
        <dbReference type="ARBA" id="ARBA00008032"/>
    </source>
</evidence>
<evidence type="ECO:0000256" key="6">
    <source>
        <dbReference type="ARBA" id="ARBA00040447"/>
    </source>
</evidence>
<keyword evidence="3" id="KW-0539">Nucleus</keyword>
<dbReference type="PANTHER" id="PTHR22745">
    <property type="entry name" value="PROTHYMOSIN ALPHA"/>
    <property type="match status" value="1"/>
</dbReference>
<evidence type="ECO:0000256" key="4">
    <source>
        <dbReference type="ARBA" id="ARBA00037621"/>
    </source>
</evidence>
<reference evidence="8 9" key="1">
    <citation type="journal article" date="2019" name="PLoS ONE">
        <title>Genomic analyses reveal an absence of contemporary introgressive admixture between fin whales and blue whales, despite known hybrids.</title>
        <authorList>
            <person name="Westbury M.V."/>
            <person name="Petersen B."/>
            <person name="Lorenzen E.D."/>
        </authorList>
    </citation>
    <scope>NUCLEOTIDE SEQUENCE [LARGE SCALE GENOMIC DNA]</scope>
    <source>
        <strain evidence="8">FinWhale-01</strain>
    </source>
</reference>
<comment type="similarity">
    <text evidence="2">Belongs to the pro/parathymosin family.</text>
</comment>
<proteinExistence type="inferred from homology"/>
<dbReference type="AlphaFoldDB" id="A0A6A1Q2G8"/>
<dbReference type="EMBL" id="SGJD01001222">
    <property type="protein sequence ID" value="KAB0401333.1"/>
    <property type="molecule type" value="Genomic_DNA"/>
</dbReference>
<dbReference type="PANTHER" id="PTHR22745:SF0">
    <property type="entry name" value="PROTHYMOSIN ALPHA"/>
    <property type="match status" value="1"/>
</dbReference>
<gene>
    <name evidence="8" type="ORF">E2I00_017257</name>
</gene>
<comment type="caution">
    <text evidence="8">The sequence shown here is derived from an EMBL/GenBank/DDBJ whole genome shotgun (WGS) entry which is preliminary data.</text>
</comment>
<feature type="non-terminal residue" evidence="8">
    <location>
        <position position="1"/>
    </location>
</feature>
<evidence type="ECO:0000256" key="7">
    <source>
        <dbReference type="SAM" id="MobiDB-lite"/>
    </source>
</evidence>
<protein>
    <recommendedName>
        <fullName evidence="6">Prothymosin alpha</fullName>
    </recommendedName>
</protein>
<feature type="compositionally biased region" description="Basic and acidic residues" evidence="7">
    <location>
        <begin position="30"/>
        <end position="40"/>
    </location>
</feature>
<dbReference type="GO" id="GO:0045944">
    <property type="term" value="P:positive regulation of transcription by RNA polymerase II"/>
    <property type="evidence" value="ECO:0007669"/>
    <property type="project" value="TreeGrafter"/>
</dbReference>
<dbReference type="Pfam" id="PF03247">
    <property type="entry name" value="Prothymosin"/>
    <property type="match status" value="1"/>
</dbReference>
<dbReference type="InterPro" id="IPR004931">
    <property type="entry name" value="Pro/parathymosin"/>
</dbReference>
<evidence type="ECO:0000256" key="3">
    <source>
        <dbReference type="ARBA" id="ARBA00023242"/>
    </source>
</evidence>
<accession>A0A6A1Q2G8</accession>
<evidence type="ECO:0000256" key="5">
    <source>
        <dbReference type="ARBA" id="ARBA00038744"/>
    </source>
</evidence>
<feature type="compositionally biased region" description="Basic and acidic residues" evidence="7">
    <location>
        <begin position="438"/>
        <end position="448"/>
    </location>
</feature>
<comment type="subunit">
    <text evidence="5">Interacts with NUPR1; regulates apoptotic process.</text>
</comment>
<comment type="subcellular location">
    <subcellularLocation>
        <location evidence="1">Nucleus</location>
    </subcellularLocation>
</comment>
<evidence type="ECO:0000313" key="9">
    <source>
        <dbReference type="Proteomes" id="UP000437017"/>
    </source>
</evidence>
<dbReference type="GO" id="GO:0043066">
    <property type="term" value="P:negative regulation of apoptotic process"/>
    <property type="evidence" value="ECO:0007669"/>
    <property type="project" value="TreeGrafter"/>
</dbReference>